<proteinExistence type="predicted"/>
<dbReference type="Pfam" id="PF20155">
    <property type="entry name" value="TMP_3"/>
    <property type="match status" value="1"/>
</dbReference>
<dbReference type="PANTHER" id="PTHR38812">
    <property type="entry name" value="MU-LIKE PROPHAGE FLUMU PROTEIN GP42"/>
    <property type="match status" value="1"/>
</dbReference>
<sequence>MIVEELIGVLGWDLKGEADLKRFKQGLADAERGMSQFVTRMATFAVAAGTAFAGGAALLGKSVISVSAQFEGYAATLETIEGSAEGAEKALNWISDFAKRTPYDVAELTEAFVKLRAYGMDPTTGLLEDLGNASSAMGKGLMQAVEMIADASTGEFERLKEFGIRASQAGDEVTFSWTENGKQLSKTVNKTSDEITKFIRDRFGSRFSGAMIRQSKTWNGMMSNLGDSWIDFQRRIGRGGFFDTAKGHLGDLMDYIQRLDDDGTIDRWSKSLSRGLTAGVDAAGAVFGRLRNHFDFLSKWVDENSEVWAKIETGLKLVAAVKFPWLASLLVLEDILTWMEGGDSVIGDFAKSLSELTGVDAGKIAAIMAALAGGGAAVVALGGLTPAVRGLAGAVGLFATGAAAAGTTNLLRLLGAVGVGVAGEAAIVKAGENSIMNDPAKRERTDQGNAWIENMRKKVRGTVYGEGQEGNFDSGRFGSGVAPYIESDALRNYIDNARKMRGSDAAAAVQNTVNDNSRGPVTVTVNQNVTQAVEAPMAAAKATAAAVRQDATGLGLTPARYIGGAF</sequence>
<organism evidence="2 3">
    <name type="scientific">Agrobacterium pusense</name>
    <dbReference type="NCBI Taxonomy" id="648995"/>
    <lineage>
        <taxon>Bacteria</taxon>
        <taxon>Pseudomonadati</taxon>
        <taxon>Pseudomonadota</taxon>
        <taxon>Alphaproteobacteria</taxon>
        <taxon>Hyphomicrobiales</taxon>
        <taxon>Rhizobiaceae</taxon>
        <taxon>Rhizobium/Agrobacterium group</taxon>
        <taxon>Agrobacterium</taxon>
    </lineage>
</organism>
<dbReference type="EMBL" id="JABRWM010000006">
    <property type="protein sequence ID" value="NRF23336.1"/>
    <property type="molecule type" value="Genomic_DNA"/>
</dbReference>
<comment type="caution">
    <text evidence="2">The sequence shown here is derived from an EMBL/GenBank/DDBJ whole genome shotgun (WGS) entry which is preliminary data.</text>
</comment>
<keyword evidence="3" id="KW-1185">Reference proteome</keyword>
<feature type="domain" description="Tape measure protein N-terminal" evidence="1">
    <location>
        <begin position="61"/>
        <end position="236"/>
    </location>
</feature>
<evidence type="ECO:0000259" key="1">
    <source>
        <dbReference type="Pfam" id="PF20155"/>
    </source>
</evidence>
<dbReference type="InterPro" id="IPR013491">
    <property type="entry name" value="Tape_meas_N"/>
</dbReference>
<evidence type="ECO:0000313" key="2">
    <source>
        <dbReference type="EMBL" id="NRF23336.1"/>
    </source>
</evidence>
<dbReference type="RefSeq" id="WP_172891051.1">
    <property type="nucleotide sequence ID" value="NZ_JABRWM010000006.1"/>
</dbReference>
<dbReference type="Proteomes" id="UP001155820">
    <property type="component" value="Unassembled WGS sequence"/>
</dbReference>
<protein>
    <recommendedName>
        <fullName evidence="1">Tape measure protein N-terminal domain-containing protein</fullName>
    </recommendedName>
</protein>
<name>A0AA44J2L3_9HYPH</name>
<dbReference type="PANTHER" id="PTHR38812:SF2">
    <property type="entry name" value="MU-LIKE PROPHAGE FLUMU PROTEIN GP42"/>
    <property type="match status" value="1"/>
</dbReference>
<dbReference type="InterPro" id="IPR053058">
    <property type="entry name" value="Mulikevirus_tape_measure"/>
</dbReference>
<dbReference type="AlphaFoldDB" id="A0AA44J2L3"/>
<evidence type="ECO:0000313" key="3">
    <source>
        <dbReference type="Proteomes" id="UP001155820"/>
    </source>
</evidence>
<reference evidence="2" key="1">
    <citation type="submission" date="2019-07" db="EMBL/GenBank/DDBJ databases">
        <title>FDA dAtabase for Regulatory Grade micrObial Sequences (FDA-ARGOS): Supporting development and validation of Infectious Disease Dx tests.</title>
        <authorList>
            <person name="Bachman M."/>
            <person name="Young C."/>
            <person name="Tallon L."/>
            <person name="Sadzewicz L."/>
            <person name="Vavikolanu K."/>
            <person name="Mehta A."/>
            <person name="Aluvathingal J."/>
            <person name="Nadendla S."/>
            <person name="Nandy P."/>
            <person name="Geyer C."/>
            <person name="Yan Y."/>
            <person name="Sichtig H."/>
        </authorList>
    </citation>
    <scope>NUCLEOTIDE SEQUENCE</scope>
    <source>
        <strain evidence="2">FDAARGOS_618</strain>
    </source>
</reference>
<gene>
    <name evidence="2" type="ORF">FOB26_30240</name>
</gene>
<accession>A0AA44J2L3</accession>